<dbReference type="InterPro" id="IPR052206">
    <property type="entry name" value="Retinol_saturase"/>
</dbReference>
<organism evidence="8">
    <name type="scientific">Thermohahella caldifontis</name>
    <dbReference type="NCBI Taxonomy" id="3142973"/>
    <lineage>
        <taxon>Bacteria</taxon>
        <taxon>Pseudomonadati</taxon>
        <taxon>Pseudomonadota</taxon>
        <taxon>Gammaproteobacteria</taxon>
        <taxon>Oceanospirillales</taxon>
        <taxon>Hahellaceae</taxon>
        <taxon>Thermohahella</taxon>
    </lineage>
</organism>
<evidence type="ECO:0000256" key="5">
    <source>
        <dbReference type="ARBA" id="ARBA00023027"/>
    </source>
</evidence>
<dbReference type="Pfam" id="PF01593">
    <property type="entry name" value="Amino_oxidase"/>
    <property type="match status" value="1"/>
</dbReference>
<dbReference type="SUPFAM" id="SSF51905">
    <property type="entry name" value="FAD/NAD(P)-binding domain"/>
    <property type="match status" value="1"/>
</dbReference>
<feature type="domain" description="Amine oxidase" evidence="7">
    <location>
        <begin position="39"/>
        <end position="530"/>
    </location>
</feature>
<keyword evidence="2" id="KW-0732">Signal</keyword>
<evidence type="ECO:0000259" key="7">
    <source>
        <dbReference type="Pfam" id="PF01593"/>
    </source>
</evidence>
<dbReference type="InterPro" id="IPR002937">
    <property type="entry name" value="Amino_oxidase"/>
</dbReference>
<keyword evidence="6" id="KW-0472">Membrane</keyword>
<evidence type="ECO:0000256" key="3">
    <source>
        <dbReference type="ARBA" id="ARBA00022827"/>
    </source>
</evidence>
<proteinExistence type="predicted"/>
<evidence type="ECO:0000256" key="2">
    <source>
        <dbReference type="ARBA" id="ARBA00022729"/>
    </source>
</evidence>
<dbReference type="AlphaFoldDB" id="A0AB39US57"/>
<keyword evidence="6" id="KW-0812">Transmembrane</keyword>
<gene>
    <name evidence="8" type="ORF">AAIA72_10310</name>
</gene>
<keyword evidence="1" id="KW-0285">Flavoprotein</keyword>
<dbReference type="KEGG" id="tcd:AAIA72_10310"/>
<accession>A0AB39US57</accession>
<dbReference type="InterPro" id="IPR036188">
    <property type="entry name" value="FAD/NAD-bd_sf"/>
</dbReference>
<keyword evidence="6" id="KW-1133">Transmembrane helix</keyword>
<dbReference type="Gene3D" id="3.50.50.60">
    <property type="entry name" value="FAD/NAD(P)-binding domain"/>
    <property type="match status" value="2"/>
</dbReference>
<keyword evidence="5" id="KW-0520">NAD</keyword>
<reference evidence="8" key="1">
    <citation type="submission" date="2024-05" db="EMBL/GenBank/DDBJ databases">
        <title>Genome sequencing of novel strain.</title>
        <authorList>
            <person name="Ganbat D."/>
            <person name="Ganbat S."/>
            <person name="Lee S.-J."/>
        </authorList>
    </citation>
    <scope>NUCLEOTIDE SEQUENCE</scope>
    <source>
        <strain evidence="8">SMD15-11</strain>
    </source>
</reference>
<name>A0AB39US57_9GAMM</name>
<dbReference type="EMBL" id="CP154858">
    <property type="protein sequence ID" value="XDT71198.1"/>
    <property type="molecule type" value="Genomic_DNA"/>
</dbReference>
<dbReference type="RefSeq" id="WP_369600235.1">
    <property type="nucleotide sequence ID" value="NZ_CP154858.1"/>
</dbReference>
<dbReference type="GO" id="GO:0016491">
    <property type="term" value="F:oxidoreductase activity"/>
    <property type="evidence" value="ECO:0007669"/>
    <property type="project" value="InterPro"/>
</dbReference>
<protein>
    <submittedName>
        <fullName evidence="8">NAD(P)/FAD-dependent oxidoreductase</fullName>
    </submittedName>
</protein>
<evidence type="ECO:0000256" key="1">
    <source>
        <dbReference type="ARBA" id="ARBA00022630"/>
    </source>
</evidence>
<feature type="transmembrane region" description="Helical" evidence="6">
    <location>
        <begin position="510"/>
        <end position="532"/>
    </location>
</feature>
<evidence type="ECO:0000313" key="8">
    <source>
        <dbReference type="EMBL" id="XDT71198.1"/>
    </source>
</evidence>
<evidence type="ECO:0000256" key="4">
    <source>
        <dbReference type="ARBA" id="ARBA00022857"/>
    </source>
</evidence>
<dbReference type="PANTHER" id="PTHR46091">
    <property type="entry name" value="BLR7054 PROTEIN"/>
    <property type="match status" value="1"/>
</dbReference>
<evidence type="ECO:0000256" key="6">
    <source>
        <dbReference type="SAM" id="Phobius"/>
    </source>
</evidence>
<keyword evidence="3" id="KW-0274">FAD</keyword>
<dbReference type="PANTHER" id="PTHR46091:SF3">
    <property type="entry name" value="AMINE OXIDASE DOMAIN-CONTAINING PROTEIN"/>
    <property type="match status" value="1"/>
</dbReference>
<sequence>MTSKPHNPAQYVRIGTRYRPNRLPDESWDTIVIGSGTGGLVAATLLAEQGQKVLVLEQHYTAGGFTHSYYNEGYEWDVGVHYIGDMGHPRTTLRRIFDRVSREQLKWAPMDPAYDRIVLGDKAYDLVAGEEAFRENLLRHFPGEAAAIDDYLQRIRRVKKAMPGFVMPRLLPEIVGTITSPLLRFKRPADFNRVTADVMADCVRNPELRAVLTGQWGDYGLPPAQSSFMIHSLVATHYLRGGYYPVGGSSRIAATIVDTLRQYGGDVLTYADVARVLVENGRAVGVRMQDGTEIRARNVISNAGVMTTWHHLLDQDSRRTLGWDRHFRKVKPSMGHLGLYIGLNRTAEELGLPKTNYWVYPGPDHDGNVSRFVQRQTDALPVVYISFPSAKDPDWNNRFPGKATIEIVAPTHWEDYVKWNGTQWGKRGEDYEAFKAEMSEKLLNVLYRHFPQVREALDYHELSTPLSTQYFCRYDQGEIYGLDHTPTRFEQDWLRPKTRLPGLYLTGQDIMTAGVGGAAVAGVVTAAAVLGLKKAAPVLKLLG</sequence>
<keyword evidence="4" id="KW-0521">NADP</keyword>